<dbReference type="STRING" id="22663.A0A2I0KBA5"/>
<evidence type="ECO:0000313" key="2">
    <source>
        <dbReference type="EMBL" id="PKI65490.1"/>
    </source>
</evidence>
<dbReference type="Pfam" id="PF03171">
    <property type="entry name" value="2OG-FeII_Oxy"/>
    <property type="match status" value="1"/>
</dbReference>
<protein>
    <recommendedName>
        <fullName evidence="1">Isopenicillin N synthase-like Fe(2+) 2OG dioxygenase domain-containing protein</fullName>
    </recommendedName>
</protein>
<dbReference type="InterPro" id="IPR044861">
    <property type="entry name" value="IPNS-like_FE2OG_OXY"/>
</dbReference>
<name>A0A2I0KBA5_PUNGR</name>
<organism evidence="2 3">
    <name type="scientific">Punica granatum</name>
    <name type="common">Pomegranate</name>
    <dbReference type="NCBI Taxonomy" id="22663"/>
    <lineage>
        <taxon>Eukaryota</taxon>
        <taxon>Viridiplantae</taxon>
        <taxon>Streptophyta</taxon>
        <taxon>Embryophyta</taxon>
        <taxon>Tracheophyta</taxon>
        <taxon>Spermatophyta</taxon>
        <taxon>Magnoliopsida</taxon>
        <taxon>eudicotyledons</taxon>
        <taxon>Gunneridae</taxon>
        <taxon>Pentapetalae</taxon>
        <taxon>rosids</taxon>
        <taxon>malvids</taxon>
        <taxon>Myrtales</taxon>
        <taxon>Lythraceae</taxon>
        <taxon>Punica</taxon>
    </lineage>
</organism>
<dbReference type="Proteomes" id="UP000233551">
    <property type="component" value="Unassembled WGS sequence"/>
</dbReference>
<evidence type="ECO:0000259" key="1">
    <source>
        <dbReference type="Pfam" id="PF03171"/>
    </source>
</evidence>
<reference evidence="2 3" key="1">
    <citation type="submission" date="2017-11" db="EMBL/GenBank/DDBJ databases">
        <title>De-novo sequencing of pomegranate (Punica granatum L.) genome.</title>
        <authorList>
            <person name="Akparov Z."/>
            <person name="Amiraslanov A."/>
            <person name="Hajiyeva S."/>
            <person name="Abbasov M."/>
            <person name="Kaur K."/>
            <person name="Hamwieh A."/>
            <person name="Solovyev V."/>
            <person name="Salamov A."/>
            <person name="Braich B."/>
            <person name="Kosarev P."/>
            <person name="Mahmoud A."/>
            <person name="Hajiyev E."/>
            <person name="Babayeva S."/>
            <person name="Izzatullayeva V."/>
            <person name="Mammadov A."/>
            <person name="Mammadov A."/>
            <person name="Sharifova S."/>
            <person name="Ojaghi J."/>
            <person name="Eynullazada K."/>
            <person name="Bayramov B."/>
            <person name="Abdulazimova A."/>
            <person name="Shahmuradov I."/>
        </authorList>
    </citation>
    <scope>NUCLEOTIDE SEQUENCE [LARGE SCALE GENOMIC DNA]</scope>
    <source>
        <strain evidence="3">cv. AG2017</strain>
        <tissue evidence="2">Leaf</tissue>
    </source>
</reference>
<proteinExistence type="predicted"/>
<gene>
    <name evidence="2" type="ORF">CRG98_014100</name>
</gene>
<sequence length="57" mass="6388">MDPEVMTLLLPDGHALSLQLRKDGNWITVKPVHHEFTVTVGHQIQIMACVEAVRSPK</sequence>
<dbReference type="SUPFAM" id="SSF51197">
    <property type="entry name" value="Clavaminate synthase-like"/>
    <property type="match status" value="1"/>
</dbReference>
<dbReference type="InterPro" id="IPR027443">
    <property type="entry name" value="IPNS-like_sf"/>
</dbReference>
<keyword evidence="3" id="KW-1185">Reference proteome</keyword>
<feature type="domain" description="Isopenicillin N synthase-like Fe(2+) 2OG dioxygenase" evidence="1">
    <location>
        <begin position="2"/>
        <end position="49"/>
    </location>
</feature>
<comment type="caution">
    <text evidence="2">The sequence shown here is derived from an EMBL/GenBank/DDBJ whole genome shotgun (WGS) entry which is preliminary data.</text>
</comment>
<dbReference type="EMBL" id="PGOL01000749">
    <property type="protein sequence ID" value="PKI65490.1"/>
    <property type="molecule type" value="Genomic_DNA"/>
</dbReference>
<accession>A0A2I0KBA5</accession>
<dbReference type="AlphaFoldDB" id="A0A2I0KBA5"/>
<evidence type="ECO:0000313" key="3">
    <source>
        <dbReference type="Proteomes" id="UP000233551"/>
    </source>
</evidence>
<dbReference type="Gene3D" id="2.60.120.330">
    <property type="entry name" value="B-lactam Antibiotic, Isopenicillin N Synthase, Chain"/>
    <property type="match status" value="1"/>
</dbReference>